<evidence type="ECO:0000256" key="12">
    <source>
        <dbReference type="ARBA" id="ARBA00051114"/>
    </source>
</evidence>
<dbReference type="SUPFAM" id="SSF141868">
    <property type="entry name" value="EAL domain-like"/>
    <property type="match status" value="1"/>
</dbReference>
<dbReference type="InterPro" id="IPR043128">
    <property type="entry name" value="Rev_trsase/Diguanyl_cyclase"/>
</dbReference>
<dbReference type="Pfam" id="PF13426">
    <property type="entry name" value="PAS_9"/>
    <property type="match status" value="1"/>
</dbReference>
<keyword evidence="19" id="KW-1185">Reference proteome</keyword>
<dbReference type="GO" id="GO:0071732">
    <property type="term" value="P:cellular response to nitric oxide"/>
    <property type="evidence" value="ECO:0007669"/>
    <property type="project" value="UniProtKB-ARBA"/>
</dbReference>
<dbReference type="SMART" id="SM00052">
    <property type="entry name" value="EAL"/>
    <property type="match status" value="1"/>
</dbReference>
<proteinExistence type="predicted"/>
<keyword evidence="13" id="KW-0812">Transmembrane</keyword>
<evidence type="ECO:0000313" key="19">
    <source>
        <dbReference type="Proteomes" id="UP000027318"/>
    </source>
</evidence>
<feature type="transmembrane region" description="Helical" evidence="13">
    <location>
        <begin position="15"/>
        <end position="35"/>
    </location>
</feature>
<dbReference type="FunFam" id="3.20.20.450:FF:000001">
    <property type="entry name" value="Cyclic di-GMP phosphodiesterase yahA"/>
    <property type="match status" value="1"/>
</dbReference>
<dbReference type="CDD" id="cd01949">
    <property type="entry name" value="GGDEF"/>
    <property type="match status" value="1"/>
</dbReference>
<dbReference type="AlphaFoldDB" id="A0A063Y9H4"/>
<dbReference type="InterPro" id="IPR001633">
    <property type="entry name" value="EAL_dom"/>
</dbReference>
<protein>
    <recommendedName>
        <fullName evidence="3">cyclic-guanylate-specific phosphodiesterase</fullName>
        <ecNumber evidence="3">3.1.4.52</ecNumber>
    </recommendedName>
</protein>
<evidence type="ECO:0000256" key="4">
    <source>
        <dbReference type="ARBA" id="ARBA00022519"/>
    </source>
</evidence>
<dbReference type="PATRIC" id="fig|267850.7.peg.51"/>
<dbReference type="PROSITE" id="PS50883">
    <property type="entry name" value="EAL"/>
    <property type="match status" value="1"/>
</dbReference>
<dbReference type="PROSITE" id="PS50113">
    <property type="entry name" value="PAC"/>
    <property type="match status" value="1"/>
</dbReference>
<dbReference type="InterPro" id="IPR000160">
    <property type="entry name" value="GGDEF_dom"/>
</dbReference>
<dbReference type="InterPro" id="IPR029787">
    <property type="entry name" value="Nucleotide_cyclase"/>
</dbReference>
<dbReference type="GO" id="GO:0005886">
    <property type="term" value="C:plasma membrane"/>
    <property type="evidence" value="ECO:0007669"/>
    <property type="project" value="UniProtKB-SubCell"/>
</dbReference>
<comment type="catalytic activity">
    <reaction evidence="12">
        <text>3',3'-c-di-GMP + H2O = 5'-phosphoguanylyl(3'-&gt;5')guanosine + H(+)</text>
        <dbReference type="Rhea" id="RHEA:24902"/>
        <dbReference type="ChEBI" id="CHEBI:15377"/>
        <dbReference type="ChEBI" id="CHEBI:15378"/>
        <dbReference type="ChEBI" id="CHEBI:58754"/>
        <dbReference type="ChEBI" id="CHEBI:58805"/>
        <dbReference type="EC" id="3.1.4.52"/>
    </reaction>
    <physiologicalReaction direction="left-to-right" evidence="12">
        <dbReference type="Rhea" id="RHEA:24903"/>
    </physiologicalReaction>
</comment>
<evidence type="ECO:0000256" key="8">
    <source>
        <dbReference type="ARBA" id="ARBA00022741"/>
    </source>
</evidence>
<dbReference type="GO" id="GO:0016791">
    <property type="term" value="F:phosphatase activity"/>
    <property type="evidence" value="ECO:0007669"/>
    <property type="project" value="InterPro"/>
</dbReference>
<gene>
    <name evidence="18" type="ORF">ADINL_0051</name>
</gene>
<keyword evidence="4" id="KW-1003">Cell membrane</keyword>
<keyword evidence="9" id="KW-0418">Kinase</keyword>
<evidence type="ECO:0000256" key="1">
    <source>
        <dbReference type="ARBA" id="ARBA00001946"/>
    </source>
</evidence>
<dbReference type="STRING" id="267850.ADINL_0051"/>
<dbReference type="GO" id="GO:0071111">
    <property type="term" value="F:cyclic-guanylate-specific phosphodiesterase activity"/>
    <property type="evidence" value="ECO:0007669"/>
    <property type="project" value="UniProtKB-EC"/>
</dbReference>
<dbReference type="InterPro" id="IPR035965">
    <property type="entry name" value="PAS-like_dom_sf"/>
</dbReference>
<dbReference type="EMBL" id="JMSZ01000001">
    <property type="protein sequence ID" value="KDE41371.1"/>
    <property type="molecule type" value="Genomic_DNA"/>
</dbReference>
<dbReference type="FunFam" id="3.30.70.270:FF:000001">
    <property type="entry name" value="Diguanylate cyclase domain protein"/>
    <property type="match status" value="1"/>
</dbReference>
<dbReference type="PANTHER" id="PTHR44757:SF2">
    <property type="entry name" value="BIOFILM ARCHITECTURE MAINTENANCE PROTEIN MBAA"/>
    <property type="match status" value="1"/>
</dbReference>
<keyword evidence="10" id="KW-0067">ATP-binding</keyword>
<comment type="caution">
    <text evidence="18">The sequence shown here is derived from an EMBL/GenBank/DDBJ whole genome shotgun (WGS) entry which is preliminary data.</text>
</comment>
<dbReference type="GO" id="GO:0004673">
    <property type="term" value="F:protein histidine kinase activity"/>
    <property type="evidence" value="ECO:0007669"/>
    <property type="project" value="InterPro"/>
</dbReference>
<dbReference type="PANTHER" id="PTHR44757">
    <property type="entry name" value="DIGUANYLATE CYCLASE DGCP"/>
    <property type="match status" value="1"/>
</dbReference>
<keyword evidence="5" id="KW-0597">Phosphoprotein</keyword>
<evidence type="ECO:0000256" key="7">
    <source>
        <dbReference type="ARBA" id="ARBA00022679"/>
    </source>
</evidence>
<dbReference type="InterPro" id="IPR015387">
    <property type="entry name" value="LuxQ-periplasm_dom"/>
</dbReference>
<evidence type="ECO:0000313" key="18">
    <source>
        <dbReference type="EMBL" id="KDE41371.1"/>
    </source>
</evidence>
<dbReference type="InterPro" id="IPR043056">
    <property type="entry name" value="LuxQ-periplasm_N"/>
</dbReference>
<feature type="domain" description="GGDEF" evidence="17">
    <location>
        <begin position="500"/>
        <end position="638"/>
    </location>
</feature>
<keyword evidence="4" id="KW-0997">Cell inner membrane</keyword>
<dbReference type="Proteomes" id="UP000027318">
    <property type="component" value="Unassembled WGS sequence"/>
</dbReference>
<dbReference type="SUPFAM" id="SSF103190">
    <property type="entry name" value="Sensory domain-like"/>
    <property type="match status" value="1"/>
</dbReference>
<evidence type="ECO:0000256" key="5">
    <source>
        <dbReference type="ARBA" id="ARBA00022553"/>
    </source>
</evidence>
<sequence length="898" mass="101457">MKTVKPWALTFTTRISLIFGLLGLTALLVASIYAVRSSNAQLHAEISSTLDQRHRAVQTLIENRLDVLNAYLDVASSNHIFSALLNQDAGFDNLADDMILMFQDSERAVILDLFFLLSPDGQLIFDAGMPLYNTPRIIQRMDSPIVYSTQWRQVGADNRAALIRSTPIFDPSTIQLRGYMVTGLALGQNRYFIQHLLQSADLDHIAIQDSQDNVLVSATQTRQFQDAALLDFSQLEDPNAHVAVRPLILFGEPTELYISVALSSDRFLGRAEHFARSFILLSVGFLGLLILAGWLLHLSHSRAISRLLAFIDATQKGIKGSQFEITGIDEYNRVGQAMQHMVDDLNIAATVFESGEGMIVTDQHRTILRVNQAFTRITGYEPEEVTGKSLNYIKIKDDSIEFDAINEALAKQGVWQDELWSMRKCGDGFLQWTSISAVFNDYDGSIINYVVTLLDVTDRKEAEIRIRQLAFYDQLTLLPNRQLLMERLDHALENSARHQNIGAILYLDLDDFKTLNDTRGHHAGDQLLKKVAERLSACVRRVDTVARLGGDEFIILLEDLGNERQHAAVLVENLCQKILHSLCQPYQFDSLEHFSTLSIGVALFRGTNESVDELLKQADLAMYQAKAAGRNTFRFFDPAMQIKVTEHATLARDIRQGIQQRAFHLVYQPQITHQGQVFGAEVLLRWQHPERGQVSPVEFIPVAEETGLILPIGQWVLEEACQQLARWQQTTQHRHLVLAVNISPKQFQQPNFVEQVLACIDKHQCLPSGLKLEITESMLLEDIDDTIAKMDQLKARGISFSLDDFGTGYSSLSYLKRLPLDQLKIDKSFVSDMLHDKHHADIARTIVSLARSMELAVIAEGVETEEQRRMLEHFGCFAYQGYLFSRPITLEAFTQQFL</sequence>
<dbReference type="NCBIfam" id="TIGR00229">
    <property type="entry name" value="sensory_box"/>
    <property type="match status" value="1"/>
</dbReference>
<feature type="domain" description="PAC" evidence="15">
    <location>
        <begin position="416"/>
        <end position="468"/>
    </location>
</feature>
<keyword evidence="13" id="KW-1133">Transmembrane helix</keyword>
<dbReference type="Gene3D" id="3.20.20.450">
    <property type="entry name" value="EAL domain"/>
    <property type="match status" value="1"/>
</dbReference>
<evidence type="ECO:0000256" key="6">
    <source>
        <dbReference type="ARBA" id="ARBA00022636"/>
    </source>
</evidence>
<evidence type="ECO:0000256" key="2">
    <source>
        <dbReference type="ARBA" id="ARBA00004429"/>
    </source>
</evidence>
<comment type="subcellular location">
    <subcellularLocation>
        <location evidence="2">Cell inner membrane</location>
        <topology evidence="2">Multi-pass membrane protein</topology>
    </subcellularLocation>
</comment>
<accession>A0A063Y9H4</accession>
<dbReference type="Gene3D" id="3.30.450.20">
    <property type="entry name" value="PAS domain"/>
    <property type="match status" value="1"/>
</dbReference>
<dbReference type="RefSeq" id="WP_051632424.1">
    <property type="nucleotide sequence ID" value="NZ_JMSZ01000001.1"/>
</dbReference>
<dbReference type="GO" id="GO:0000160">
    <property type="term" value="P:phosphorelay signal transduction system"/>
    <property type="evidence" value="ECO:0007669"/>
    <property type="project" value="UniProtKB-KW"/>
</dbReference>
<dbReference type="PROSITE" id="PS50112">
    <property type="entry name" value="PAS"/>
    <property type="match status" value="1"/>
</dbReference>
<dbReference type="NCBIfam" id="TIGR00254">
    <property type="entry name" value="GGDEF"/>
    <property type="match status" value="1"/>
</dbReference>
<comment type="cofactor">
    <cofactor evidence="1">
        <name>Mg(2+)</name>
        <dbReference type="ChEBI" id="CHEBI:18420"/>
    </cofactor>
</comment>
<keyword evidence="6" id="KW-0973">c-di-GMP</keyword>
<evidence type="ECO:0000259" key="14">
    <source>
        <dbReference type="PROSITE" id="PS50112"/>
    </source>
</evidence>
<keyword evidence="7" id="KW-0808">Transferase</keyword>
<dbReference type="OrthoDB" id="9804951at2"/>
<dbReference type="InterPro" id="IPR000014">
    <property type="entry name" value="PAS"/>
</dbReference>
<dbReference type="SUPFAM" id="SSF55073">
    <property type="entry name" value="Nucleotide cyclase"/>
    <property type="match status" value="1"/>
</dbReference>
<dbReference type="InterPro" id="IPR029151">
    <property type="entry name" value="Sensor-like_sf"/>
</dbReference>
<evidence type="ECO:0000256" key="3">
    <source>
        <dbReference type="ARBA" id="ARBA00012282"/>
    </source>
</evidence>
<name>A0A063Y9H4_9GAMM</name>
<evidence type="ECO:0000256" key="9">
    <source>
        <dbReference type="ARBA" id="ARBA00022777"/>
    </source>
</evidence>
<dbReference type="EC" id="3.1.4.52" evidence="3"/>
<feature type="domain" description="EAL" evidence="16">
    <location>
        <begin position="647"/>
        <end position="898"/>
    </location>
</feature>
<feature type="domain" description="PAS" evidence="14">
    <location>
        <begin position="358"/>
        <end position="412"/>
    </location>
</feature>
<dbReference type="InterPro" id="IPR000700">
    <property type="entry name" value="PAS-assoc_C"/>
</dbReference>
<dbReference type="SMART" id="SM00091">
    <property type="entry name" value="PAS"/>
    <property type="match status" value="1"/>
</dbReference>
<dbReference type="CDD" id="cd01948">
    <property type="entry name" value="EAL"/>
    <property type="match status" value="1"/>
</dbReference>
<dbReference type="GO" id="GO:0005524">
    <property type="term" value="F:ATP binding"/>
    <property type="evidence" value="ECO:0007669"/>
    <property type="project" value="UniProtKB-KW"/>
</dbReference>
<evidence type="ECO:0000256" key="11">
    <source>
        <dbReference type="ARBA" id="ARBA00023012"/>
    </source>
</evidence>
<dbReference type="SMART" id="SM00267">
    <property type="entry name" value="GGDEF"/>
    <property type="match status" value="1"/>
</dbReference>
<dbReference type="Pfam" id="PF09308">
    <property type="entry name" value="LuxQ-periplasm"/>
    <property type="match status" value="1"/>
</dbReference>
<feature type="transmembrane region" description="Helical" evidence="13">
    <location>
        <begin position="274"/>
        <end position="296"/>
    </location>
</feature>
<dbReference type="PROSITE" id="PS50887">
    <property type="entry name" value="GGDEF"/>
    <property type="match status" value="1"/>
</dbReference>
<dbReference type="Pfam" id="PF00990">
    <property type="entry name" value="GGDEF"/>
    <property type="match status" value="1"/>
</dbReference>
<keyword evidence="13" id="KW-0472">Membrane</keyword>
<dbReference type="Pfam" id="PF00563">
    <property type="entry name" value="EAL"/>
    <property type="match status" value="1"/>
</dbReference>
<dbReference type="SUPFAM" id="SSF55785">
    <property type="entry name" value="PYP-like sensor domain (PAS domain)"/>
    <property type="match status" value="1"/>
</dbReference>
<dbReference type="InterPro" id="IPR035919">
    <property type="entry name" value="EAL_sf"/>
</dbReference>
<dbReference type="CDD" id="cd00130">
    <property type="entry name" value="PAS"/>
    <property type="match status" value="1"/>
</dbReference>
<evidence type="ECO:0000256" key="10">
    <source>
        <dbReference type="ARBA" id="ARBA00022840"/>
    </source>
</evidence>
<dbReference type="Gene3D" id="3.30.450.220">
    <property type="entry name" value="LuxQ periplasmic domain, N-terminal subdomain"/>
    <property type="match status" value="1"/>
</dbReference>
<dbReference type="InterPro" id="IPR052155">
    <property type="entry name" value="Biofilm_reg_signaling"/>
</dbReference>
<evidence type="ECO:0000256" key="13">
    <source>
        <dbReference type="SAM" id="Phobius"/>
    </source>
</evidence>
<keyword evidence="11" id="KW-0902">Two-component regulatory system</keyword>
<evidence type="ECO:0000259" key="16">
    <source>
        <dbReference type="PROSITE" id="PS50883"/>
    </source>
</evidence>
<organism evidence="18 19">
    <name type="scientific">Nitrincola lacisaponensis</name>
    <dbReference type="NCBI Taxonomy" id="267850"/>
    <lineage>
        <taxon>Bacteria</taxon>
        <taxon>Pseudomonadati</taxon>
        <taxon>Pseudomonadota</taxon>
        <taxon>Gammaproteobacteria</taxon>
        <taxon>Oceanospirillales</taxon>
        <taxon>Oceanospirillaceae</taxon>
        <taxon>Nitrincola</taxon>
    </lineage>
</organism>
<dbReference type="Gene3D" id="3.30.70.270">
    <property type="match status" value="1"/>
</dbReference>
<evidence type="ECO:0000259" key="17">
    <source>
        <dbReference type="PROSITE" id="PS50887"/>
    </source>
</evidence>
<keyword evidence="8" id="KW-0547">Nucleotide-binding</keyword>
<evidence type="ECO:0000259" key="15">
    <source>
        <dbReference type="PROSITE" id="PS50113"/>
    </source>
</evidence>
<reference evidence="18 19" key="1">
    <citation type="journal article" date="2005" name="Int. J. Syst. Evol. Microbiol.">
        <title>Nitrincola lacisaponensis gen. nov., sp. nov., a novel alkaliphilic bacterium isolated from an alkaline, saline lake.</title>
        <authorList>
            <person name="Dimitriu P.A."/>
            <person name="Shukla S.K."/>
            <person name="Conradt J."/>
            <person name="Marquez M.C."/>
            <person name="Ventosa A."/>
            <person name="Maglia A."/>
            <person name="Peyton B.M."/>
            <person name="Pinkart H.C."/>
            <person name="Mormile M.R."/>
        </authorList>
    </citation>
    <scope>NUCLEOTIDE SEQUENCE [LARGE SCALE GENOMIC DNA]</scope>
    <source>
        <strain evidence="18 19">4CA</strain>
    </source>
</reference>